<evidence type="ECO:0000256" key="3">
    <source>
        <dbReference type="ARBA" id="ARBA00022448"/>
    </source>
</evidence>
<dbReference type="GO" id="GO:0005351">
    <property type="term" value="F:carbohydrate:proton symporter activity"/>
    <property type="evidence" value="ECO:0007669"/>
    <property type="project" value="TreeGrafter"/>
</dbReference>
<feature type="transmembrane region" description="Helical" evidence="9">
    <location>
        <begin position="136"/>
        <end position="155"/>
    </location>
</feature>
<dbReference type="AlphaFoldDB" id="A0A9P8CQU1"/>
<evidence type="ECO:0000256" key="4">
    <source>
        <dbReference type="ARBA" id="ARBA00022692"/>
    </source>
</evidence>
<dbReference type="InterPro" id="IPR005828">
    <property type="entry name" value="MFS_sugar_transport-like"/>
</dbReference>
<keyword evidence="6 9" id="KW-0472">Membrane</keyword>
<feature type="domain" description="Major facilitator superfamily (MFS) profile" evidence="10">
    <location>
        <begin position="59"/>
        <end position="505"/>
    </location>
</feature>
<feature type="transmembrane region" description="Helical" evidence="9">
    <location>
        <begin position="103"/>
        <end position="124"/>
    </location>
</feature>
<dbReference type="Gene3D" id="1.20.1250.20">
    <property type="entry name" value="MFS general substrate transporter like domains"/>
    <property type="match status" value="1"/>
</dbReference>
<dbReference type="NCBIfam" id="TIGR00879">
    <property type="entry name" value="SP"/>
    <property type="match status" value="1"/>
</dbReference>
<comment type="subcellular location">
    <subcellularLocation>
        <location evidence="1">Membrane</location>
        <topology evidence="1">Multi-pass membrane protein</topology>
    </subcellularLocation>
</comment>
<proteinExistence type="inferred from homology"/>
<feature type="transmembrane region" description="Helical" evidence="9">
    <location>
        <begin position="446"/>
        <end position="464"/>
    </location>
</feature>
<evidence type="ECO:0000313" key="12">
    <source>
        <dbReference type="Proteomes" id="UP000887229"/>
    </source>
</evidence>
<dbReference type="PROSITE" id="PS50850">
    <property type="entry name" value="MFS"/>
    <property type="match status" value="1"/>
</dbReference>
<sequence>MAAIETKAEHGLAPATSHADQGAWGTETELIEAAHAASDEEARLSRKELFSRYMPGVIFSALLSLALVMEGMDVGLVNNFFAQDAYIQKFGWPDKDGKLHISATWQSAIGTGNNCGSIIGLLLNGWLQSRFGSRRVYMGAMVLMTGTIFCLFFAVNVEMLLAGNILSGIPWGIFQTLTTAYAAEICPAAMRGYLTAWVSMCWGAGSFLAAGTLRGSLDLSGNASWKLPYGLQWIWVVPLFLVAYFAPESPWYLVRRGKIDEAEAALRRLARKDFYTEQTMAQTLALMKHTNRMEKLNAEHASYADCFRGTNLRRTGIVCMAWIIQILNGQSITNYAAIFLKAAGMEEMQAFNFNMGIQSVNIFCTIVAIVLMGMLGRRTFFFYGSAGIGLFMLITGILGCFPQTHGILIGLAVLLIFVQITFKVTLGPTTYVIVGETSSNRVRAQTIVIGRAVYVCGQICVQQLNPRMLNKGGDAWNWGPKAGFFYFGLCFIWAIWIWFFLPETMNRSFADLDYLFQKKTPARKFKTAPVDLFEFVGADTSHKLEDDRIDDKTVTEVQEEKRA</sequence>
<dbReference type="SUPFAM" id="SSF103473">
    <property type="entry name" value="MFS general substrate transporter"/>
    <property type="match status" value="1"/>
</dbReference>
<dbReference type="EMBL" id="MU251250">
    <property type="protein sequence ID" value="KAG9255642.1"/>
    <property type="molecule type" value="Genomic_DNA"/>
</dbReference>
<feature type="region of interest" description="Disordered" evidence="8">
    <location>
        <begin position="1"/>
        <end position="22"/>
    </location>
</feature>
<feature type="transmembrane region" description="Helical" evidence="9">
    <location>
        <begin position="484"/>
        <end position="501"/>
    </location>
</feature>
<evidence type="ECO:0000256" key="5">
    <source>
        <dbReference type="ARBA" id="ARBA00022989"/>
    </source>
</evidence>
<name>A0A9P8CQU1_9HYPO</name>
<dbReference type="InterPro" id="IPR050360">
    <property type="entry name" value="MFS_Sugar_Transporters"/>
</dbReference>
<dbReference type="InterPro" id="IPR020846">
    <property type="entry name" value="MFS_dom"/>
</dbReference>
<protein>
    <submittedName>
        <fullName evidence="11">Alpha-glucosides permease MPH2/3</fullName>
    </submittedName>
</protein>
<feature type="transmembrane region" description="Helical" evidence="9">
    <location>
        <begin position="380"/>
        <end position="401"/>
    </location>
</feature>
<evidence type="ECO:0000256" key="1">
    <source>
        <dbReference type="ARBA" id="ARBA00004141"/>
    </source>
</evidence>
<feature type="transmembrane region" description="Helical" evidence="9">
    <location>
        <begin position="161"/>
        <end position="182"/>
    </location>
</feature>
<keyword evidence="5 9" id="KW-1133">Transmembrane helix</keyword>
<dbReference type="InterPro" id="IPR003663">
    <property type="entry name" value="Sugar/inositol_transpt"/>
</dbReference>
<evidence type="ECO:0000256" key="9">
    <source>
        <dbReference type="SAM" id="Phobius"/>
    </source>
</evidence>
<dbReference type="GO" id="GO:0016020">
    <property type="term" value="C:membrane"/>
    <property type="evidence" value="ECO:0007669"/>
    <property type="project" value="UniProtKB-SubCell"/>
</dbReference>
<dbReference type="InterPro" id="IPR036259">
    <property type="entry name" value="MFS_trans_sf"/>
</dbReference>
<feature type="transmembrane region" description="Helical" evidence="9">
    <location>
        <begin position="194"/>
        <end position="213"/>
    </location>
</feature>
<comment type="similarity">
    <text evidence="2 7">Belongs to the major facilitator superfamily. Sugar transporter (TC 2.A.1.1) family.</text>
</comment>
<dbReference type="RefSeq" id="XP_046119566.1">
    <property type="nucleotide sequence ID" value="XM_046264875.1"/>
</dbReference>
<feature type="transmembrane region" description="Helical" evidence="9">
    <location>
        <begin position="407"/>
        <end position="434"/>
    </location>
</feature>
<evidence type="ECO:0000259" key="10">
    <source>
        <dbReference type="PROSITE" id="PS50850"/>
    </source>
</evidence>
<dbReference type="InterPro" id="IPR005829">
    <property type="entry name" value="Sugar_transporter_CS"/>
</dbReference>
<keyword evidence="4 9" id="KW-0812">Transmembrane</keyword>
<keyword evidence="3 7" id="KW-0813">Transport</keyword>
<feature type="transmembrane region" description="Helical" evidence="9">
    <location>
        <begin position="53"/>
        <end position="72"/>
    </location>
</feature>
<evidence type="ECO:0000256" key="2">
    <source>
        <dbReference type="ARBA" id="ARBA00010992"/>
    </source>
</evidence>
<feature type="compositionally biased region" description="Basic and acidic residues" evidence="8">
    <location>
        <begin position="1"/>
        <end position="10"/>
    </location>
</feature>
<dbReference type="PANTHER" id="PTHR48022">
    <property type="entry name" value="PLASTIDIC GLUCOSE TRANSPORTER 4"/>
    <property type="match status" value="1"/>
</dbReference>
<dbReference type="PROSITE" id="PS00217">
    <property type="entry name" value="SUGAR_TRANSPORT_2"/>
    <property type="match status" value="1"/>
</dbReference>
<accession>A0A9P8CQU1</accession>
<organism evidence="11 12">
    <name type="scientific">Emericellopsis atlantica</name>
    <dbReference type="NCBI Taxonomy" id="2614577"/>
    <lineage>
        <taxon>Eukaryota</taxon>
        <taxon>Fungi</taxon>
        <taxon>Dikarya</taxon>
        <taxon>Ascomycota</taxon>
        <taxon>Pezizomycotina</taxon>
        <taxon>Sordariomycetes</taxon>
        <taxon>Hypocreomycetidae</taxon>
        <taxon>Hypocreales</taxon>
        <taxon>Bionectriaceae</taxon>
        <taxon>Emericellopsis</taxon>
    </lineage>
</organism>
<feature type="transmembrane region" description="Helical" evidence="9">
    <location>
        <begin position="350"/>
        <end position="373"/>
    </location>
</feature>
<dbReference type="FunFam" id="1.20.1250.20:FF:000078">
    <property type="entry name" value="MFS maltose transporter, putative"/>
    <property type="match status" value="1"/>
</dbReference>
<evidence type="ECO:0000256" key="7">
    <source>
        <dbReference type="RuleBase" id="RU003346"/>
    </source>
</evidence>
<comment type="caution">
    <text evidence="11">The sequence shown here is derived from an EMBL/GenBank/DDBJ whole genome shotgun (WGS) entry which is preliminary data.</text>
</comment>
<evidence type="ECO:0000313" key="11">
    <source>
        <dbReference type="EMBL" id="KAG9255642.1"/>
    </source>
</evidence>
<dbReference type="PANTHER" id="PTHR48022:SF53">
    <property type="entry name" value="ALPHA-GLUCOSIDE TRANSPORTER, PUTATIVE (AFU_ORTHOLOGUE AFUA_3G01700)-RELATED"/>
    <property type="match status" value="1"/>
</dbReference>
<dbReference type="Pfam" id="PF00083">
    <property type="entry name" value="Sugar_tr"/>
    <property type="match status" value="1"/>
</dbReference>
<dbReference type="GeneID" id="70295778"/>
<evidence type="ECO:0000256" key="6">
    <source>
        <dbReference type="ARBA" id="ARBA00023136"/>
    </source>
</evidence>
<dbReference type="OrthoDB" id="6612291at2759"/>
<dbReference type="Proteomes" id="UP000887229">
    <property type="component" value="Unassembled WGS sequence"/>
</dbReference>
<keyword evidence="12" id="KW-1185">Reference proteome</keyword>
<feature type="transmembrane region" description="Helical" evidence="9">
    <location>
        <begin position="317"/>
        <end position="338"/>
    </location>
</feature>
<gene>
    <name evidence="11" type="ORF">F5Z01DRAFT_672945</name>
</gene>
<evidence type="ECO:0000256" key="8">
    <source>
        <dbReference type="SAM" id="MobiDB-lite"/>
    </source>
</evidence>
<reference evidence="11" key="1">
    <citation type="journal article" date="2021" name="IMA Fungus">
        <title>Genomic characterization of three marine fungi, including Emericellopsis atlantica sp. nov. with signatures of a generalist lifestyle and marine biomass degradation.</title>
        <authorList>
            <person name="Hagestad O.C."/>
            <person name="Hou L."/>
            <person name="Andersen J.H."/>
            <person name="Hansen E.H."/>
            <person name="Altermark B."/>
            <person name="Li C."/>
            <person name="Kuhnert E."/>
            <person name="Cox R.J."/>
            <person name="Crous P.W."/>
            <person name="Spatafora J.W."/>
            <person name="Lail K."/>
            <person name="Amirebrahimi M."/>
            <person name="Lipzen A."/>
            <person name="Pangilinan J."/>
            <person name="Andreopoulos W."/>
            <person name="Hayes R.D."/>
            <person name="Ng V."/>
            <person name="Grigoriev I.V."/>
            <person name="Jackson S.A."/>
            <person name="Sutton T.D.S."/>
            <person name="Dobson A.D.W."/>
            <person name="Rama T."/>
        </authorList>
    </citation>
    <scope>NUCLEOTIDE SEQUENCE</scope>
    <source>
        <strain evidence="11">TS7</strain>
    </source>
</reference>
<feature type="transmembrane region" description="Helical" evidence="9">
    <location>
        <begin position="233"/>
        <end position="254"/>
    </location>
</feature>